<protein>
    <submittedName>
        <fullName evidence="2">Glycosyl transferase family 2</fullName>
    </submittedName>
</protein>
<feature type="domain" description="Glycosyltransferase 2-like" evidence="1">
    <location>
        <begin position="13"/>
        <end position="171"/>
    </location>
</feature>
<organism evidence="2 3">
    <name type="scientific">Sphingopyxis terrae subsp. ummariensis</name>
    <dbReference type="NCBI Taxonomy" id="429001"/>
    <lineage>
        <taxon>Bacteria</taxon>
        <taxon>Pseudomonadati</taxon>
        <taxon>Pseudomonadota</taxon>
        <taxon>Alphaproteobacteria</taxon>
        <taxon>Sphingomonadales</taxon>
        <taxon>Sphingomonadaceae</taxon>
        <taxon>Sphingopyxis</taxon>
    </lineage>
</organism>
<dbReference type="Proteomes" id="UP000194469">
    <property type="component" value="Unassembled WGS sequence"/>
</dbReference>
<dbReference type="RefSeq" id="WP_021319132.1">
    <property type="nucleotide sequence ID" value="NZ_FXWL01000005.1"/>
</dbReference>
<dbReference type="GO" id="GO:0016740">
    <property type="term" value="F:transferase activity"/>
    <property type="evidence" value="ECO:0007669"/>
    <property type="project" value="UniProtKB-KW"/>
</dbReference>
<evidence type="ECO:0000313" key="2">
    <source>
        <dbReference type="EMBL" id="SMQ79485.1"/>
    </source>
</evidence>
<dbReference type="PANTHER" id="PTHR43685:SF11">
    <property type="entry name" value="GLYCOSYLTRANSFERASE TAGX-RELATED"/>
    <property type="match status" value="1"/>
</dbReference>
<evidence type="ECO:0000313" key="3">
    <source>
        <dbReference type="Proteomes" id="UP000194469"/>
    </source>
</evidence>
<dbReference type="InterPro" id="IPR029044">
    <property type="entry name" value="Nucleotide-diphossugar_trans"/>
</dbReference>
<dbReference type="PANTHER" id="PTHR43685">
    <property type="entry name" value="GLYCOSYLTRANSFERASE"/>
    <property type="match status" value="1"/>
</dbReference>
<keyword evidence="3" id="KW-1185">Reference proteome</keyword>
<gene>
    <name evidence="2" type="ORF">SAMN06295984_3384</name>
</gene>
<dbReference type="InterPro" id="IPR001173">
    <property type="entry name" value="Glyco_trans_2-like"/>
</dbReference>
<dbReference type="Pfam" id="PF00535">
    <property type="entry name" value="Glycos_transf_2"/>
    <property type="match status" value="1"/>
</dbReference>
<dbReference type="InterPro" id="IPR050834">
    <property type="entry name" value="Glycosyltransf_2"/>
</dbReference>
<dbReference type="GeneID" id="303003342"/>
<sequence length="465" mass="52020">MADSFVGSGPLVTVYVPCRNYGRFLCQAVESVQRQLYANWEMIIFDEASDDDTLEIAESLRRADPRRIRLVHNVQPRGLQWIANRALETANGKYLVRLDADDWLDESALLVMVAKLESDDKLGLVYGNYYYTDADGQILGVERGYDINAEEQSGQLPPHGACTMVRARALKAVGGYSEDINAQDGWELWFKLRRRVKAANLDTPVFYYRQHSTSLSRNSQRLLAARSKILSRLCDTLEGSYKPSCLAVIGARESYPDFPGVPYHEVDGQSLLERAILSATGATRVTDTVVTSDSERVLTFAEQLERDGRVPPHRRQLRQTVAVESAVPLREILSEAAAGHRGVYDSAPDCLAFLSIHAFNRRAEHVDKALSVLRLTECDSVVSVHQEREPVFTHGQQGLRLLNPGRLDELSYVRERLYRFNGAILALWHEVIGMGSLLGENIAYIEMSGKDSIQLKADAVSAFSL</sequence>
<keyword evidence="2" id="KW-0808">Transferase</keyword>
<dbReference type="EMBL" id="FXWL01000005">
    <property type="protein sequence ID" value="SMQ79485.1"/>
    <property type="molecule type" value="Genomic_DNA"/>
</dbReference>
<reference evidence="3" key="1">
    <citation type="submission" date="2017-04" db="EMBL/GenBank/DDBJ databases">
        <authorList>
            <person name="Varghese N."/>
            <person name="Submissions S."/>
        </authorList>
    </citation>
    <scope>NUCLEOTIDE SEQUENCE [LARGE SCALE GENOMIC DNA]</scope>
    <source>
        <strain evidence="3">UI2</strain>
    </source>
</reference>
<proteinExistence type="predicted"/>
<dbReference type="SUPFAM" id="SSF53448">
    <property type="entry name" value="Nucleotide-diphospho-sugar transferases"/>
    <property type="match status" value="2"/>
</dbReference>
<accession>A0A1Y6G033</accession>
<dbReference type="Gene3D" id="3.90.550.10">
    <property type="entry name" value="Spore Coat Polysaccharide Biosynthesis Protein SpsA, Chain A"/>
    <property type="match status" value="2"/>
</dbReference>
<evidence type="ECO:0000259" key="1">
    <source>
        <dbReference type="Pfam" id="PF00535"/>
    </source>
</evidence>
<name>A0A1Y6G033_9SPHN</name>
<dbReference type="AlphaFoldDB" id="A0A1Y6G033"/>